<dbReference type="Pfam" id="PF07859">
    <property type="entry name" value="Abhydrolase_3"/>
    <property type="match status" value="1"/>
</dbReference>
<organism evidence="4 5">
    <name type="scientific">Streptomyces glaucosporus</name>
    <dbReference type="NCBI Taxonomy" id="284044"/>
    <lineage>
        <taxon>Bacteria</taxon>
        <taxon>Bacillati</taxon>
        <taxon>Actinomycetota</taxon>
        <taxon>Actinomycetes</taxon>
        <taxon>Kitasatosporales</taxon>
        <taxon>Streptomycetaceae</taxon>
        <taxon>Streptomyces</taxon>
    </lineage>
</organism>
<feature type="domain" description="Hemerythrin-like" evidence="2">
    <location>
        <begin position="13"/>
        <end position="124"/>
    </location>
</feature>
<keyword evidence="1" id="KW-0378">Hydrolase</keyword>
<dbReference type="Gene3D" id="1.20.120.520">
    <property type="entry name" value="nmb1532 protein domain like"/>
    <property type="match status" value="1"/>
</dbReference>
<keyword evidence="5" id="KW-1185">Reference proteome</keyword>
<name>A0ABP5V2B7_9ACTN</name>
<evidence type="ECO:0000259" key="2">
    <source>
        <dbReference type="Pfam" id="PF01814"/>
    </source>
</evidence>
<accession>A0ABP5V2B7</accession>
<dbReference type="EMBL" id="BAAATJ010000005">
    <property type="protein sequence ID" value="GAA2392714.1"/>
    <property type="molecule type" value="Genomic_DNA"/>
</dbReference>
<dbReference type="InterPro" id="IPR050300">
    <property type="entry name" value="GDXG_lipolytic_enzyme"/>
</dbReference>
<comment type="caution">
    <text evidence="4">The sequence shown here is derived from an EMBL/GenBank/DDBJ whole genome shotgun (WGS) entry which is preliminary data.</text>
</comment>
<dbReference type="InterPro" id="IPR029058">
    <property type="entry name" value="AB_hydrolase_fold"/>
</dbReference>
<dbReference type="PANTHER" id="PTHR48081">
    <property type="entry name" value="AB HYDROLASE SUPERFAMILY PROTEIN C4A8.06C"/>
    <property type="match status" value="1"/>
</dbReference>
<evidence type="ECO:0000313" key="5">
    <source>
        <dbReference type="Proteomes" id="UP001500058"/>
    </source>
</evidence>
<dbReference type="Pfam" id="PF01814">
    <property type="entry name" value="Hemerythrin"/>
    <property type="match status" value="1"/>
</dbReference>
<dbReference type="PANTHER" id="PTHR48081:SF8">
    <property type="entry name" value="ALPHA_BETA HYDROLASE FOLD-3 DOMAIN-CONTAINING PROTEIN-RELATED"/>
    <property type="match status" value="1"/>
</dbReference>
<proteinExistence type="predicted"/>
<dbReference type="InterPro" id="IPR012312">
    <property type="entry name" value="Hemerythrin-like"/>
</dbReference>
<evidence type="ECO:0000259" key="3">
    <source>
        <dbReference type="Pfam" id="PF07859"/>
    </source>
</evidence>
<dbReference type="RefSeq" id="WP_344630228.1">
    <property type="nucleotide sequence ID" value="NZ_BAAATJ010000005.1"/>
</dbReference>
<sequence length="526" mass="56423">MALSYPTQPGDIDRLIADDHAIVERQFQHLEAGRGDRRALADRIGFELSLHAFAEETVLYPLWLDLGMEGANRDARNEHHGMKELLTALDSTEPGEADFERALTGLMALVRHHVAGEEGEELPAFRSRVGPERMAELGRRFIAAKRQAPPAPHPNAPDSGGITEQAAAALAKPLDESRAAASGKRKRLLTDASGLLDPQAQAVVDAYAALEPLPLETLTPGLAREQPGPGAAIRRAMEAKGIIGPEPVGSVEELRIPDAAGGDQTLRVYTPADPPAGPLPVVMWIHGGGWVLFDTDTYDASCRGLANRAGAIVVSPDYRRAPEAPFPASHDDVLTAYRWTVANASRFGGDPERIGIGGESVGGAMAPATAMQLAAAGEPVPRAQVCVYPLTTVEQYGESMEDAADGRPLSRALLSWMMTHAFEGRPDAVEDPRVDLLGLPPDRLAVMPPTLVITAERDVLRDQGEEFARRLRSAGVPTTLTRYDGVMHEFFGASAVLDKAGRAQRQAAEHFTRAFAGSRRGVGWGE</sequence>
<gene>
    <name evidence="4" type="ORF">GCM10010420_16690</name>
</gene>
<feature type="domain" description="Alpha/beta hydrolase fold-3" evidence="3">
    <location>
        <begin position="282"/>
        <end position="491"/>
    </location>
</feature>
<evidence type="ECO:0008006" key="6">
    <source>
        <dbReference type="Google" id="ProtNLM"/>
    </source>
</evidence>
<evidence type="ECO:0000256" key="1">
    <source>
        <dbReference type="ARBA" id="ARBA00022801"/>
    </source>
</evidence>
<dbReference type="InterPro" id="IPR013094">
    <property type="entry name" value="AB_hydrolase_3"/>
</dbReference>
<dbReference type="Proteomes" id="UP001500058">
    <property type="component" value="Unassembled WGS sequence"/>
</dbReference>
<evidence type="ECO:0000313" key="4">
    <source>
        <dbReference type="EMBL" id="GAA2392714.1"/>
    </source>
</evidence>
<protein>
    <recommendedName>
        <fullName evidence="6">Alpha/beta hydrolase</fullName>
    </recommendedName>
</protein>
<reference evidence="5" key="1">
    <citation type="journal article" date="2019" name="Int. J. Syst. Evol. Microbiol.">
        <title>The Global Catalogue of Microorganisms (GCM) 10K type strain sequencing project: providing services to taxonomists for standard genome sequencing and annotation.</title>
        <authorList>
            <consortium name="The Broad Institute Genomics Platform"/>
            <consortium name="The Broad Institute Genome Sequencing Center for Infectious Disease"/>
            <person name="Wu L."/>
            <person name="Ma J."/>
        </authorList>
    </citation>
    <scope>NUCLEOTIDE SEQUENCE [LARGE SCALE GENOMIC DNA]</scope>
    <source>
        <strain evidence="5">JCM 6921</strain>
    </source>
</reference>
<dbReference type="SUPFAM" id="SSF53474">
    <property type="entry name" value="alpha/beta-Hydrolases"/>
    <property type="match status" value="1"/>
</dbReference>
<dbReference type="Gene3D" id="3.40.50.1820">
    <property type="entry name" value="alpha/beta hydrolase"/>
    <property type="match status" value="1"/>
</dbReference>